<evidence type="ECO:0000259" key="14">
    <source>
        <dbReference type="PROSITE" id="PS50162"/>
    </source>
</evidence>
<protein>
    <recommendedName>
        <fullName evidence="11 12">DNA repair protein RadA</fullName>
    </recommendedName>
</protein>
<feature type="binding site" evidence="11">
    <location>
        <begin position="103"/>
        <end position="110"/>
    </location>
    <ligand>
        <name>ATP</name>
        <dbReference type="ChEBI" id="CHEBI:30616"/>
    </ligand>
</feature>
<dbReference type="SMART" id="SM00382">
    <property type="entry name" value="AAA"/>
    <property type="match status" value="1"/>
</dbReference>
<keyword evidence="5" id="KW-0378">Hydrolase</keyword>
<keyword evidence="8 11" id="KW-0346">Stress response</keyword>
<dbReference type="Pfam" id="PF13481">
    <property type="entry name" value="AAA_25"/>
    <property type="match status" value="1"/>
</dbReference>
<keyword evidence="3 11" id="KW-0227">DNA damage</keyword>
<dbReference type="AlphaFoldDB" id="A0A2A4SRI5"/>
<evidence type="ECO:0000256" key="10">
    <source>
        <dbReference type="ARBA" id="ARBA00023204"/>
    </source>
</evidence>
<dbReference type="PRINTS" id="PR01874">
    <property type="entry name" value="DNAREPAIRADA"/>
</dbReference>
<dbReference type="GO" id="GO:0003684">
    <property type="term" value="F:damaged DNA binding"/>
    <property type="evidence" value="ECO:0007669"/>
    <property type="project" value="InterPro"/>
</dbReference>
<dbReference type="InterPro" id="IPR041166">
    <property type="entry name" value="Rubredoxin_2"/>
</dbReference>
<comment type="domain">
    <text evidence="11">The middle region has homology to RecA with ATPase motifs including the RadA KNRFG motif, while the C-terminus is homologous to Lon protease.</text>
</comment>
<dbReference type="CDD" id="cd01121">
    <property type="entry name" value="RadA_SMS_N"/>
    <property type="match status" value="1"/>
</dbReference>
<name>A0A2A4SRI5_9DELT</name>
<dbReference type="PROSITE" id="PS50162">
    <property type="entry name" value="RECA_2"/>
    <property type="match status" value="1"/>
</dbReference>
<dbReference type="SUPFAM" id="SSF52540">
    <property type="entry name" value="P-loop containing nucleoside triphosphate hydrolases"/>
    <property type="match status" value="1"/>
</dbReference>
<keyword evidence="9 11" id="KW-0238">DNA-binding</keyword>
<evidence type="ECO:0000256" key="6">
    <source>
        <dbReference type="ARBA" id="ARBA00022833"/>
    </source>
</evidence>
<dbReference type="FunFam" id="3.40.50.300:FF:000050">
    <property type="entry name" value="DNA repair protein RadA"/>
    <property type="match status" value="1"/>
</dbReference>
<evidence type="ECO:0000313" key="15">
    <source>
        <dbReference type="EMBL" id="PCI23515.1"/>
    </source>
</evidence>
<dbReference type="GO" id="GO:0000725">
    <property type="term" value="P:recombinational repair"/>
    <property type="evidence" value="ECO:0007669"/>
    <property type="project" value="UniProtKB-UniRule"/>
</dbReference>
<dbReference type="GO" id="GO:0005524">
    <property type="term" value="F:ATP binding"/>
    <property type="evidence" value="ECO:0007669"/>
    <property type="project" value="UniProtKB-UniRule"/>
</dbReference>
<evidence type="ECO:0000256" key="11">
    <source>
        <dbReference type="HAMAP-Rule" id="MF_01498"/>
    </source>
</evidence>
<dbReference type="GO" id="GO:0008270">
    <property type="term" value="F:zinc ion binding"/>
    <property type="evidence" value="ECO:0007669"/>
    <property type="project" value="UniProtKB-KW"/>
</dbReference>
<organism evidence="15 16">
    <name type="scientific">SAR324 cluster bacterium</name>
    <dbReference type="NCBI Taxonomy" id="2024889"/>
    <lineage>
        <taxon>Bacteria</taxon>
        <taxon>Deltaproteobacteria</taxon>
        <taxon>SAR324 cluster</taxon>
    </lineage>
</organism>
<sequence length="462" mass="51313">MLNQPKSGKKLAKKKVEYLCEKCGAKFPKWTGRCGHCSAWESLKELTSVASSRSTWVDSGNKPIPLNDIHVDSEAERWKTGVFEFDRVIGGGIVQGSFGLLGGTPGVGKSTLILQLLARIARLNKKALYVTGEESGHQIKQRSNRLLIRQEDILIMVESEVEQILNAMKEHKPDFIVIDSIQTLFTNQFTASAGSVTQVRESANLLMKYAKRNDVSVLLIGHVTKEGDIAGPRTLEHMVDYVLYLEGEKREQHRLLRAVKNRFGTISEVGLFKMTAKGLVEVSKPNNLFVDKFNNPHPGMAIFAANEGTRTLFLEIQVLVGDTEQKNPARTCIGMDRNRLQVIVAVLEKHLQMDFSSNDIYVNLAEGFRVIEPAMDLPVTAALLSSYLLKPLPPKSIFIGEVALTGEFRSVPALQERLYEAARCGFELVFLPELAVKTGKFSQKGVQVVSVKDVQELMSLLS</sequence>
<dbReference type="InterPro" id="IPR003593">
    <property type="entry name" value="AAA+_ATPase"/>
</dbReference>
<dbReference type="PANTHER" id="PTHR32472:SF10">
    <property type="entry name" value="DNA REPAIR PROTEIN RADA-LIKE PROTEIN"/>
    <property type="match status" value="1"/>
</dbReference>
<comment type="caution">
    <text evidence="15">The sequence shown here is derived from an EMBL/GenBank/DDBJ whole genome shotgun (WGS) entry which is preliminary data.</text>
</comment>
<reference evidence="16" key="1">
    <citation type="submission" date="2017-08" db="EMBL/GenBank/DDBJ databases">
        <title>A dynamic microbial community with high functional redundancy inhabits the cold, oxic subseafloor aquifer.</title>
        <authorList>
            <person name="Tully B.J."/>
            <person name="Wheat C.G."/>
            <person name="Glazer B.T."/>
            <person name="Huber J.A."/>
        </authorList>
    </citation>
    <scope>NUCLEOTIDE SEQUENCE [LARGE SCALE GENOMIC DNA]</scope>
</reference>
<dbReference type="Proteomes" id="UP000218113">
    <property type="component" value="Unassembled WGS sequence"/>
</dbReference>
<dbReference type="EMBL" id="NVSR01000142">
    <property type="protein sequence ID" value="PCI23515.1"/>
    <property type="molecule type" value="Genomic_DNA"/>
</dbReference>
<dbReference type="PANTHER" id="PTHR32472">
    <property type="entry name" value="DNA REPAIR PROTEIN RADA"/>
    <property type="match status" value="1"/>
</dbReference>
<dbReference type="InterPro" id="IPR027417">
    <property type="entry name" value="P-loop_NTPase"/>
</dbReference>
<dbReference type="InterPro" id="IPR014721">
    <property type="entry name" value="Ribsml_uS5_D2-typ_fold_subgr"/>
</dbReference>
<dbReference type="NCBIfam" id="TIGR00416">
    <property type="entry name" value="sms"/>
    <property type="match status" value="1"/>
</dbReference>
<evidence type="ECO:0000256" key="7">
    <source>
        <dbReference type="ARBA" id="ARBA00022840"/>
    </source>
</evidence>
<dbReference type="Pfam" id="PF13541">
    <property type="entry name" value="ChlI"/>
    <property type="match status" value="1"/>
</dbReference>
<dbReference type="GO" id="GO:0005829">
    <property type="term" value="C:cytosol"/>
    <property type="evidence" value="ECO:0007669"/>
    <property type="project" value="TreeGrafter"/>
</dbReference>
<dbReference type="Gene3D" id="3.30.230.10">
    <property type="match status" value="1"/>
</dbReference>
<dbReference type="SUPFAM" id="SSF54211">
    <property type="entry name" value="Ribosomal protein S5 domain 2-like"/>
    <property type="match status" value="1"/>
</dbReference>
<keyword evidence="1 11" id="KW-0479">Metal-binding</keyword>
<proteinExistence type="inferred from homology"/>
<dbReference type="HAMAP" id="MF_01498">
    <property type="entry name" value="RadA_bact"/>
    <property type="match status" value="1"/>
</dbReference>
<dbReference type="InterPro" id="IPR020588">
    <property type="entry name" value="RecA_ATP-bd"/>
</dbReference>
<keyword evidence="6 13" id="KW-0862">Zinc</keyword>
<dbReference type="InterPro" id="IPR020568">
    <property type="entry name" value="Ribosomal_Su5_D2-typ_SF"/>
</dbReference>
<keyword evidence="2 11" id="KW-0547">Nucleotide-binding</keyword>
<comment type="function">
    <text evidence="11">Plays a role in repairing double-strand DNA breaks, probably involving stabilizing or processing branched DNA or blocked replication forks.</text>
</comment>
<evidence type="ECO:0000256" key="9">
    <source>
        <dbReference type="ARBA" id="ARBA00023125"/>
    </source>
</evidence>
<dbReference type="Gene3D" id="3.40.50.300">
    <property type="entry name" value="P-loop containing nucleotide triphosphate hydrolases"/>
    <property type="match status" value="1"/>
</dbReference>
<evidence type="ECO:0000256" key="12">
    <source>
        <dbReference type="NCBIfam" id="TIGR00416"/>
    </source>
</evidence>
<evidence type="ECO:0000256" key="13">
    <source>
        <dbReference type="RuleBase" id="RU003555"/>
    </source>
</evidence>
<keyword evidence="7 11" id="KW-0067">ATP-binding</keyword>
<dbReference type="Pfam" id="PF18073">
    <property type="entry name" value="Zn_ribbon_LapB"/>
    <property type="match status" value="1"/>
</dbReference>
<evidence type="ECO:0000313" key="16">
    <source>
        <dbReference type="Proteomes" id="UP000218113"/>
    </source>
</evidence>
<evidence type="ECO:0000256" key="5">
    <source>
        <dbReference type="ARBA" id="ARBA00022801"/>
    </source>
</evidence>
<comment type="similarity">
    <text evidence="11 13">Belongs to the RecA family. RadA subfamily.</text>
</comment>
<evidence type="ECO:0000256" key="8">
    <source>
        <dbReference type="ARBA" id="ARBA00023016"/>
    </source>
</evidence>
<dbReference type="InterPro" id="IPR004504">
    <property type="entry name" value="DNA_repair_RadA"/>
</dbReference>
<dbReference type="GO" id="GO:0016787">
    <property type="term" value="F:hydrolase activity"/>
    <property type="evidence" value="ECO:0007669"/>
    <property type="project" value="UniProtKB-KW"/>
</dbReference>
<keyword evidence="10 11" id="KW-0234">DNA repair</keyword>
<evidence type="ECO:0000256" key="2">
    <source>
        <dbReference type="ARBA" id="ARBA00022741"/>
    </source>
</evidence>
<feature type="short sequence motif" description="RadA KNRFG motif" evidence="11">
    <location>
        <begin position="260"/>
        <end position="264"/>
    </location>
</feature>
<feature type="domain" description="RecA family profile 1" evidence="14">
    <location>
        <begin position="74"/>
        <end position="223"/>
    </location>
</feature>
<evidence type="ECO:0000256" key="3">
    <source>
        <dbReference type="ARBA" id="ARBA00022763"/>
    </source>
</evidence>
<gene>
    <name evidence="11" type="primary">radA</name>
    <name evidence="15" type="ORF">COB67_12695</name>
</gene>
<evidence type="ECO:0000256" key="4">
    <source>
        <dbReference type="ARBA" id="ARBA00022771"/>
    </source>
</evidence>
<feature type="region of interest" description="Lon-protease-like" evidence="11">
    <location>
        <begin position="359"/>
        <end position="462"/>
    </location>
</feature>
<keyword evidence="4 13" id="KW-0863">Zinc-finger</keyword>
<evidence type="ECO:0000256" key="1">
    <source>
        <dbReference type="ARBA" id="ARBA00022723"/>
    </source>
</evidence>
<comment type="function">
    <text evidence="13">DNA-dependent ATPase involved in processing of recombination intermediates, plays a role in repairing DNA breaks. Stimulates the branch migration of RecA-mediated strand transfer reactions, allowing the 3' invading strand to extend heteroduplex DNA faster. Binds ssDNA in the presence of ADP but not other nucleotides, has ATPase activity that is stimulated by ssDNA and various branched DNA structures, but inhibited by SSB. Does not have RecA's homology-searching function.</text>
</comment>
<dbReference type="GO" id="GO:0140664">
    <property type="term" value="F:ATP-dependent DNA damage sensor activity"/>
    <property type="evidence" value="ECO:0007669"/>
    <property type="project" value="InterPro"/>
</dbReference>
<accession>A0A2A4SRI5</accession>